<protein>
    <submittedName>
        <fullName evidence="2">Uncharacterized protein</fullName>
    </submittedName>
</protein>
<keyword evidence="3" id="KW-1185">Reference proteome</keyword>
<sequence length="82" mass="8768">MGGAGDAGGAGRRRRRRRVQPVRRPPRRPVGPHLSVAGGPLECCWSATAVLWASETTRGAAMAAPRGQWFISVSAGVRFRSE</sequence>
<name>A0ABV5FZ37_9MICC</name>
<organism evidence="2 3">
    <name type="scientific">Citricoccus parietis</name>
    <dbReference type="NCBI Taxonomy" id="592307"/>
    <lineage>
        <taxon>Bacteria</taxon>
        <taxon>Bacillati</taxon>
        <taxon>Actinomycetota</taxon>
        <taxon>Actinomycetes</taxon>
        <taxon>Micrococcales</taxon>
        <taxon>Micrococcaceae</taxon>
        <taxon>Citricoccus</taxon>
    </lineage>
</organism>
<dbReference type="Proteomes" id="UP001589575">
    <property type="component" value="Unassembled WGS sequence"/>
</dbReference>
<evidence type="ECO:0000313" key="3">
    <source>
        <dbReference type="Proteomes" id="UP001589575"/>
    </source>
</evidence>
<accession>A0ABV5FZ37</accession>
<dbReference type="EMBL" id="JBHMFI010000001">
    <property type="protein sequence ID" value="MFB9071954.1"/>
    <property type="molecule type" value="Genomic_DNA"/>
</dbReference>
<feature type="compositionally biased region" description="Gly residues" evidence="1">
    <location>
        <begin position="1"/>
        <end position="10"/>
    </location>
</feature>
<gene>
    <name evidence="2" type="ORF">ACFFX0_12360</name>
</gene>
<feature type="region of interest" description="Disordered" evidence="1">
    <location>
        <begin position="1"/>
        <end position="34"/>
    </location>
</feature>
<evidence type="ECO:0000313" key="2">
    <source>
        <dbReference type="EMBL" id="MFB9071954.1"/>
    </source>
</evidence>
<feature type="compositionally biased region" description="Basic residues" evidence="1">
    <location>
        <begin position="11"/>
        <end position="27"/>
    </location>
</feature>
<proteinExistence type="predicted"/>
<reference evidence="2 3" key="1">
    <citation type="submission" date="2024-09" db="EMBL/GenBank/DDBJ databases">
        <authorList>
            <person name="Sun Q."/>
            <person name="Mori K."/>
        </authorList>
    </citation>
    <scope>NUCLEOTIDE SEQUENCE [LARGE SCALE GENOMIC DNA]</scope>
    <source>
        <strain evidence="2 3">CCM 7609</strain>
    </source>
</reference>
<evidence type="ECO:0000256" key="1">
    <source>
        <dbReference type="SAM" id="MobiDB-lite"/>
    </source>
</evidence>
<comment type="caution">
    <text evidence="2">The sequence shown here is derived from an EMBL/GenBank/DDBJ whole genome shotgun (WGS) entry which is preliminary data.</text>
</comment>